<dbReference type="Proteomes" id="UP000319894">
    <property type="component" value="Unassembled WGS sequence"/>
</dbReference>
<dbReference type="AlphaFoldDB" id="A0A554NCH0"/>
<keyword evidence="2" id="KW-1185">Reference proteome</keyword>
<comment type="caution">
    <text evidence="1">The sequence shown here is derived from an EMBL/GenBank/DDBJ whole genome shotgun (WGS) entry which is preliminary data.</text>
</comment>
<organism evidence="1 2">
    <name type="scientific">Haloglomus irregulare</name>
    <dbReference type="NCBI Taxonomy" id="2234134"/>
    <lineage>
        <taxon>Archaea</taxon>
        <taxon>Methanobacteriati</taxon>
        <taxon>Methanobacteriota</taxon>
        <taxon>Stenosarchaea group</taxon>
        <taxon>Halobacteria</taxon>
        <taxon>Halobacteriales</taxon>
        <taxon>Natronomonadaceae</taxon>
        <taxon>Haloglomus</taxon>
    </lineage>
</organism>
<sequence length="61" mass="7230">MVDTDKERTKIEVDTSVKETLDRIRRERAPDLDLSYRQMLARLVTEEADRIGVEHDLRTDE</sequence>
<evidence type="ECO:0000313" key="1">
    <source>
        <dbReference type="EMBL" id="TSD14710.1"/>
    </source>
</evidence>
<dbReference type="EMBL" id="QMDX01000003">
    <property type="protein sequence ID" value="TSD14710.1"/>
    <property type="molecule type" value="Genomic_DNA"/>
</dbReference>
<gene>
    <name evidence="1" type="ORF">DP107_06955</name>
</gene>
<protein>
    <submittedName>
        <fullName evidence="1">Uncharacterized protein</fullName>
    </submittedName>
</protein>
<proteinExistence type="predicted"/>
<name>A0A554NCH0_9EURY</name>
<accession>A0A554NCH0</accession>
<dbReference type="RefSeq" id="WP_144261430.1">
    <property type="nucleotide sequence ID" value="NZ_QMDX01000003.1"/>
</dbReference>
<evidence type="ECO:0000313" key="2">
    <source>
        <dbReference type="Proteomes" id="UP000319894"/>
    </source>
</evidence>
<reference evidence="1 2" key="1">
    <citation type="submission" date="2018-06" db="EMBL/GenBank/DDBJ databases">
        <title>Natronomonas sp. F16-60 a new haloarchaeon isolated from a solar saltern of Isla Cristina, Huelva, Spain.</title>
        <authorList>
            <person name="Duran-Viseras A."/>
            <person name="Sanchez-Porro C."/>
            <person name="Ventosa A."/>
        </authorList>
    </citation>
    <scope>NUCLEOTIDE SEQUENCE [LARGE SCALE GENOMIC DNA]</scope>
    <source>
        <strain evidence="1 2">F16-60</strain>
    </source>
</reference>
<dbReference type="InParanoid" id="A0A554NCH0"/>